<dbReference type="RefSeq" id="WP_012802118.1">
    <property type="nucleotide sequence ID" value="NC_013169.1"/>
</dbReference>
<keyword evidence="2" id="KW-1185">Reference proteome</keyword>
<sequence>MNLEGCVDQALSLLTDDVRARFAGNPTSVLRADLDLTVSAVEHLASSRDDGGACDGVSFLQDGVILYAPTPWSRRENFTLAHELGHWLAERAPDIYDWIADQDGGMIRTCGWPSAG</sequence>
<evidence type="ECO:0000313" key="1">
    <source>
        <dbReference type="EMBL" id="ACV05702.1"/>
    </source>
</evidence>
<organism evidence="1 2">
    <name type="scientific">Kytococcus sedentarius (strain ATCC 14392 / DSM 20547 / JCM 11482 / CCUG 33030 / NBRC 15357 / NCTC 11040 / CCM 314 / 541)</name>
    <name type="common">Micrococcus sedentarius</name>
    <dbReference type="NCBI Taxonomy" id="478801"/>
    <lineage>
        <taxon>Bacteria</taxon>
        <taxon>Bacillati</taxon>
        <taxon>Actinomycetota</taxon>
        <taxon>Actinomycetes</taxon>
        <taxon>Micrococcales</taxon>
        <taxon>Kytococcaceae</taxon>
        <taxon>Kytococcus</taxon>
    </lineage>
</organism>
<dbReference type="AlphaFoldDB" id="C7NLN6"/>
<evidence type="ECO:0008006" key="3">
    <source>
        <dbReference type="Google" id="ProtNLM"/>
    </source>
</evidence>
<dbReference type="STRING" id="478801.Ksed_06400"/>
<reference evidence="1 2" key="1">
    <citation type="journal article" date="2009" name="Stand. Genomic Sci.">
        <title>Complete genome sequence of Kytococcus sedentarius type strain (541).</title>
        <authorList>
            <person name="Sims D."/>
            <person name="Brettin T."/>
            <person name="Detter J.C."/>
            <person name="Han C."/>
            <person name="Lapidus A."/>
            <person name="Copeland A."/>
            <person name="Glavina Del Rio T."/>
            <person name="Nolan M."/>
            <person name="Chen F."/>
            <person name="Lucas S."/>
            <person name="Tice H."/>
            <person name="Cheng J.F."/>
            <person name="Bruce D."/>
            <person name="Goodwin L."/>
            <person name="Pitluck S."/>
            <person name="Ovchinnikova G."/>
            <person name="Pati A."/>
            <person name="Ivanova N."/>
            <person name="Mavrommatis K."/>
            <person name="Chen A."/>
            <person name="Palaniappan K."/>
            <person name="D'haeseleer P."/>
            <person name="Chain P."/>
            <person name="Bristow J."/>
            <person name="Eisen J.A."/>
            <person name="Markowitz V."/>
            <person name="Hugenholtz P."/>
            <person name="Schneider S."/>
            <person name="Goker M."/>
            <person name="Pukall R."/>
            <person name="Kyrpides N.C."/>
            <person name="Klenk H.P."/>
        </authorList>
    </citation>
    <scope>NUCLEOTIDE SEQUENCE [LARGE SCALE GENOMIC DNA]</scope>
    <source>
        <strain evidence="2">ATCC 14392 / DSM 20547 / JCM 11482 / CCUG 33030 / NBRC 15357 / NCTC 11040 / CCM 314 / 541</strain>
    </source>
</reference>
<protein>
    <recommendedName>
        <fullName evidence="3">IrrE N-terminal-like domain-containing protein</fullName>
    </recommendedName>
</protein>
<dbReference type="KEGG" id="kse:Ksed_06400"/>
<proteinExistence type="predicted"/>
<dbReference type="EMBL" id="CP001686">
    <property type="protein sequence ID" value="ACV05702.1"/>
    <property type="molecule type" value="Genomic_DNA"/>
</dbReference>
<accession>C7NLN6</accession>
<dbReference type="Gene3D" id="1.10.10.2910">
    <property type="match status" value="1"/>
</dbReference>
<evidence type="ECO:0000313" key="2">
    <source>
        <dbReference type="Proteomes" id="UP000006666"/>
    </source>
</evidence>
<dbReference type="HOGENOM" id="CLU_2093631_0_0_11"/>
<dbReference type="Proteomes" id="UP000006666">
    <property type="component" value="Chromosome"/>
</dbReference>
<gene>
    <name evidence="1" type="ordered locus">Ksed_06400</name>
</gene>
<name>C7NLN6_KYTSD</name>